<protein>
    <submittedName>
        <fullName evidence="1">Uncharacterized protein</fullName>
    </submittedName>
</protein>
<dbReference type="Proteomes" id="UP000824998">
    <property type="component" value="Unassembled WGS sequence"/>
</dbReference>
<proteinExistence type="predicted"/>
<gene>
    <name evidence="1" type="ORF">BJ875DRAFT_442914</name>
</gene>
<evidence type="ECO:0000313" key="2">
    <source>
        <dbReference type="Proteomes" id="UP000824998"/>
    </source>
</evidence>
<accession>A0A9P8C427</accession>
<dbReference type="InterPro" id="IPR022198">
    <property type="entry name" value="DUF3723"/>
</dbReference>
<dbReference type="EMBL" id="MU251534">
    <property type="protein sequence ID" value="KAG9232707.1"/>
    <property type="molecule type" value="Genomic_DNA"/>
</dbReference>
<dbReference type="AlphaFoldDB" id="A0A9P8C427"/>
<name>A0A9P8C427_9HELO</name>
<dbReference type="OrthoDB" id="4227485at2759"/>
<keyword evidence="2" id="KW-1185">Reference proteome</keyword>
<dbReference type="Pfam" id="PF12520">
    <property type="entry name" value="DUF3723"/>
    <property type="match status" value="1"/>
</dbReference>
<reference evidence="1" key="1">
    <citation type="journal article" date="2021" name="IMA Fungus">
        <title>Genomic characterization of three marine fungi, including Emericellopsis atlantica sp. nov. with signatures of a generalist lifestyle and marine biomass degradation.</title>
        <authorList>
            <person name="Hagestad O.C."/>
            <person name="Hou L."/>
            <person name="Andersen J.H."/>
            <person name="Hansen E.H."/>
            <person name="Altermark B."/>
            <person name="Li C."/>
            <person name="Kuhnert E."/>
            <person name="Cox R.J."/>
            <person name="Crous P.W."/>
            <person name="Spatafora J.W."/>
            <person name="Lail K."/>
            <person name="Amirebrahimi M."/>
            <person name="Lipzen A."/>
            <person name="Pangilinan J."/>
            <person name="Andreopoulos W."/>
            <person name="Hayes R.D."/>
            <person name="Ng V."/>
            <person name="Grigoriev I.V."/>
            <person name="Jackson S.A."/>
            <person name="Sutton T.D.S."/>
            <person name="Dobson A.D.W."/>
            <person name="Rama T."/>
        </authorList>
    </citation>
    <scope>NUCLEOTIDE SEQUENCE</scope>
    <source>
        <strain evidence="1">TRa018bII</strain>
    </source>
</reference>
<sequence>MNSDPETIESIQMRAPALSQSDFEYIQKRIKEFFLRVIDPVRRADITKRLLATEELIPSLWTLISDVRYLKPSTKILNTLLPRKLGKRRKNKQNTLRERFYFHFTKVEQSGNTIEVQQSSSSYATISRNQLDSFNLAYQQLWLCSYRVSKNFNAYGSLQLATLAHRLGFSSVEIGQKLKNDPGYAVIENVVLEALKVLRPNEAFTFDANQARPIITSLNDYLDKILGSPLKTLSPFITVAGSGEPLARRCGYGSMDAKDLNYLFLETIHAPLQTYHRGGDEVSSFYVKRSRHMAFFGVVNLTGD</sequence>
<organism evidence="1 2">
    <name type="scientific">Amylocarpus encephaloides</name>
    <dbReference type="NCBI Taxonomy" id="45428"/>
    <lineage>
        <taxon>Eukaryota</taxon>
        <taxon>Fungi</taxon>
        <taxon>Dikarya</taxon>
        <taxon>Ascomycota</taxon>
        <taxon>Pezizomycotina</taxon>
        <taxon>Leotiomycetes</taxon>
        <taxon>Helotiales</taxon>
        <taxon>Helotiales incertae sedis</taxon>
        <taxon>Amylocarpus</taxon>
    </lineage>
</organism>
<evidence type="ECO:0000313" key="1">
    <source>
        <dbReference type="EMBL" id="KAG9232707.1"/>
    </source>
</evidence>
<comment type="caution">
    <text evidence="1">The sequence shown here is derived from an EMBL/GenBank/DDBJ whole genome shotgun (WGS) entry which is preliminary data.</text>
</comment>